<sequence length="197" mass="21735">MAYSYHYFNNFQKPQPLYKTQSYRIQPDILIRSVTATKILQEQRRAAEAKASAPPFGSVRMRPEFLIQAVTESKLAQKRAATAARLAAAEIKRATETEKLTVQRVLNPPNFNILNNNSMLKLADFVPASSTPKTIAAGPPSIPLTNTNALRKQQSSSKPSSSSLTTLTPVPIKRKIELPLGDIGNIGSKHRRGRPSK</sequence>
<protein>
    <submittedName>
        <fullName evidence="2">Uncharacterized protein</fullName>
    </submittedName>
</protein>
<feature type="region of interest" description="Disordered" evidence="1">
    <location>
        <begin position="178"/>
        <end position="197"/>
    </location>
</feature>
<proteinExistence type="predicted"/>
<feature type="compositionally biased region" description="Low complexity" evidence="1">
    <location>
        <begin position="152"/>
        <end position="169"/>
    </location>
</feature>
<evidence type="ECO:0000313" key="3">
    <source>
        <dbReference type="Proteomes" id="UP000605970"/>
    </source>
</evidence>
<comment type="caution">
    <text evidence="2">The sequence shown here is derived from an EMBL/GenBank/DDBJ whole genome shotgun (WGS) entry which is preliminary data.</text>
</comment>
<dbReference type="Proteomes" id="UP000605970">
    <property type="component" value="Unassembled WGS sequence"/>
</dbReference>
<gene>
    <name evidence="2" type="ORF">Mgra_00001596</name>
</gene>
<name>A0A8T0A0J5_9BILA</name>
<dbReference type="AlphaFoldDB" id="A0A8T0A0J5"/>
<accession>A0A8T0A0J5</accession>
<keyword evidence="3" id="KW-1185">Reference proteome</keyword>
<dbReference type="OrthoDB" id="5901236at2759"/>
<evidence type="ECO:0000256" key="1">
    <source>
        <dbReference type="SAM" id="MobiDB-lite"/>
    </source>
</evidence>
<dbReference type="EMBL" id="JABEBT010000008">
    <property type="protein sequence ID" value="KAF7639070.1"/>
    <property type="molecule type" value="Genomic_DNA"/>
</dbReference>
<feature type="compositionally biased region" description="Basic residues" evidence="1">
    <location>
        <begin position="188"/>
        <end position="197"/>
    </location>
</feature>
<feature type="region of interest" description="Disordered" evidence="1">
    <location>
        <begin position="151"/>
        <end position="170"/>
    </location>
</feature>
<reference evidence="2" key="1">
    <citation type="journal article" date="2020" name="Ecol. Evol.">
        <title>Genome structure and content of the rice root-knot nematode (Meloidogyne graminicola).</title>
        <authorList>
            <person name="Phan N.T."/>
            <person name="Danchin E.G.J."/>
            <person name="Klopp C."/>
            <person name="Perfus-Barbeoch L."/>
            <person name="Kozlowski D.K."/>
            <person name="Koutsovoulos G.D."/>
            <person name="Lopez-Roques C."/>
            <person name="Bouchez O."/>
            <person name="Zahm M."/>
            <person name="Besnard G."/>
            <person name="Bellafiore S."/>
        </authorList>
    </citation>
    <scope>NUCLEOTIDE SEQUENCE</scope>
    <source>
        <strain evidence="2">VN-18</strain>
    </source>
</reference>
<organism evidence="2 3">
    <name type="scientific">Meloidogyne graminicola</name>
    <dbReference type="NCBI Taxonomy" id="189291"/>
    <lineage>
        <taxon>Eukaryota</taxon>
        <taxon>Metazoa</taxon>
        <taxon>Ecdysozoa</taxon>
        <taxon>Nematoda</taxon>
        <taxon>Chromadorea</taxon>
        <taxon>Rhabditida</taxon>
        <taxon>Tylenchina</taxon>
        <taxon>Tylenchomorpha</taxon>
        <taxon>Tylenchoidea</taxon>
        <taxon>Meloidogynidae</taxon>
        <taxon>Meloidogyninae</taxon>
        <taxon>Meloidogyne</taxon>
    </lineage>
</organism>
<evidence type="ECO:0000313" key="2">
    <source>
        <dbReference type="EMBL" id="KAF7639070.1"/>
    </source>
</evidence>